<feature type="compositionally biased region" description="Polar residues" evidence="9">
    <location>
        <begin position="162"/>
        <end position="175"/>
    </location>
</feature>
<dbReference type="Gene3D" id="3.30.160.60">
    <property type="entry name" value="Classic Zinc Finger"/>
    <property type="match status" value="3"/>
</dbReference>
<feature type="region of interest" description="Disordered" evidence="9">
    <location>
        <begin position="387"/>
        <end position="493"/>
    </location>
</feature>
<accession>A0A2R6NJY4</accession>
<keyword evidence="12" id="KW-1185">Reference proteome</keyword>
<keyword evidence="5" id="KW-0805">Transcription regulation</keyword>
<feature type="region of interest" description="Disordered" evidence="9">
    <location>
        <begin position="739"/>
        <end position="772"/>
    </location>
</feature>
<feature type="region of interest" description="Disordered" evidence="9">
    <location>
        <begin position="300"/>
        <end position="374"/>
    </location>
</feature>
<dbReference type="PANTHER" id="PTHR14003:SF23">
    <property type="entry name" value="ZINC FINGER PROTEIN 143"/>
    <property type="match status" value="1"/>
</dbReference>
<dbReference type="GO" id="GO:0031519">
    <property type="term" value="C:PcG protein complex"/>
    <property type="evidence" value="ECO:0007669"/>
    <property type="project" value="TreeGrafter"/>
</dbReference>
<feature type="compositionally biased region" description="Polar residues" evidence="9">
    <location>
        <begin position="139"/>
        <end position="154"/>
    </location>
</feature>
<evidence type="ECO:0000313" key="12">
    <source>
        <dbReference type="Proteomes" id="UP000186601"/>
    </source>
</evidence>
<dbReference type="InterPro" id="IPR013087">
    <property type="entry name" value="Znf_C2H2_type"/>
</dbReference>
<keyword evidence="7" id="KW-0539">Nucleus</keyword>
<dbReference type="PANTHER" id="PTHR14003">
    <property type="entry name" value="TRANSCRIPTIONAL REPRESSOR PROTEIN YY"/>
    <property type="match status" value="1"/>
</dbReference>
<feature type="region of interest" description="Disordered" evidence="9">
    <location>
        <begin position="198"/>
        <end position="248"/>
    </location>
</feature>
<gene>
    <name evidence="11" type="ORF">PHLCEN_2v11780</name>
</gene>
<dbReference type="GO" id="GO:0000981">
    <property type="term" value="F:DNA-binding transcription factor activity, RNA polymerase II-specific"/>
    <property type="evidence" value="ECO:0007669"/>
    <property type="project" value="TreeGrafter"/>
</dbReference>
<dbReference type="PROSITE" id="PS50157">
    <property type="entry name" value="ZINC_FINGER_C2H2_2"/>
    <property type="match status" value="3"/>
</dbReference>
<dbReference type="InterPro" id="IPR036236">
    <property type="entry name" value="Znf_C2H2_sf"/>
</dbReference>
<feature type="domain" description="C2H2-type" evidence="10">
    <location>
        <begin position="645"/>
        <end position="674"/>
    </location>
</feature>
<dbReference type="EMBL" id="MLYV02001195">
    <property type="protein sequence ID" value="PSR72332.1"/>
    <property type="molecule type" value="Genomic_DNA"/>
</dbReference>
<dbReference type="OrthoDB" id="4748970at2759"/>
<dbReference type="SUPFAM" id="SSF57667">
    <property type="entry name" value="beta-beta-alpha zinc fingers"/>
    <property type="match status" value="2"/>
</dbReference>
<keyword evidence="6" id="KW-0804">Transcription</keyword>
<evidence type="ECO:0000256" key="4">
    <source>
        <dbReference type="ARBA" id="ARBA00022833"/>
    </source>
</evidence>
<feature type="region of interest" description="Disordered" evidence="9">
    <location>
        <begin position="524"/>
        <end position="590"/>
    </location>
</feature>
<dbReference type="GO" id="GO:0005667">
    <property type="term" value="C:transcription regulator complex"/>
    <property type="evidence" value="ECO:0007669"/>
    <property type="project" value="TreeGrafter"/>
</dbReference>
<dbReference type="FunFam" id="3.30.160.60:FF:000032">
    <property type="entry name" value="Krueppel-like factor 4"/>
    <property type="match status" value="1"/>
</dbReference>
<evidence type="ECO:0000256" key="7">
    <source>
        <dbReference type="ARBA" id="ARBA00023242"/>
    </source>
</evidence>
<proteinExistence type="predicted"/>
<dbReference type="Pfam" id="PF00096">
    <property type="entry name" value="zf-C2H2"/>
    <property type="match status" value="2"/>
</dbReference>
<dbReference type="SMART" id="SM00355">
    <property type="entry name" value="ZnF_C2H2"/>
    <property type="match status" value="3"/>
</dbReference>
<keyword evidence="3 8" id="KW-0863">Zinc-finger</keyword>
<evidence type="ECO:0000256" key="9">
    <source>
        <dbReference type="SAM" id="MobiDB-lite"/>
    </source>
</evidence>
<sequence>MDSVLVASPYLQDPHDFRSSSSASNQFDLSHPDSPYDGFTFEQDFQDNHHFPHTPSYNGSYQGSPYSQISELPAFENVEGSDFGLFADNRRGIAIADDYDPSEYDIPNEHSLLQFGEAFMPGVDRQVSVSITPPAFDHSSPTSFDHASPGSSNGEDGRRSRASSTSSYMHPNSHPNSPPLDFAQNFESLHFDSPAWASSHLPVDRPSPPLHKPHSPPQLLIPESPSLTVNDEPPTINAPEGDGGMPAGPQLHIVPATPIGGGVGVARNVQYLQQGVPQDANAPTWDQPQQHLVPQPVNQNMASSNQYTDQSQSFYAGSSQSSSGMAYANAVDNSPPSEQSRHHQYLVPQIPVPRSRSLSDSSRRPPIWDTAPMHGNSNAIVDTVNMNDVLPAPGSSSPSPSPLLSNRHPSSAGPHQSSFGHQMAPPSGLLHHYSYGPPNTSPSQHQQQQMSNDFLSPESIGATSLRRVRSDGMRRFGHRYSQSEDIRSSYPSSLATTTSGAAAIYPPPGLSSQEFISRQYLHPTESVPSIATGRGHQRRSSSGSRERPLGWSSGQSSARASPYPSPSASPRPGYPQLPGSDLGGMGASRRMGGVDIGMGMGGVMDGTMNVGGNGQMDMPIVSKVNVTTPSTADASQKRRKQPANFVCPVVGCGSTFTRHFNLKGHLRSHAEEKPYQCKWPGCGKGFARQHDCKRHENLHLNIRPYTCEGCKKNFARMDALNRHLRSEGGAECRKIQKEMKPNGEEADTPLPLGSNQTTMKPDPDAWNGGIMM</sequence>
<evidence type="ECO:0000256" key="3">
    <source>
        <dbReference type="ARBA" id="ARBA00022771"/>
    </source>
</evidence>
<evidence type="ECO:0000256" key="1">
    <source>
        <dbReference type="ARBA" id="ARBA00022723"/>
    </source>
</evidence>
<feature type="compositionally biased region" description="Polar residues" evidence="9">
    <location>
        <begin position="300"/>
        <end position="309"/>
    </location>
</feature>
<dbReference type="Proteomes" id="UP000186601">
    <property type="component" value="Unassembled WGS sequence"/>
</dbReference>
<name>A0A2R6NJY4_9APHY</name>
<dbReference type="STRING" id="98765.A0A2R6NJY4"/>
<feature type="domain" description="C2H2-type" evidence="10">
    <location>
        <begin position="675"/>
        <end position="704"/>
    </location>
</feature>
<dbReference type="GO" id="GO:0008270">
    <property type="term" value="F:zinc ion binding"/>
    <property type="evidence" value="ECO:0007669"/>
    <property type="project" value="UniProtKB-KW"/>
</dbReference>
<evidence type="ECO:0000256" key="2">
    <source>
        <dbReference type="ARBA" id="ARBA00022737"/>
    </source>
</evidence>
<dbReference type="GO" id="GO:0000978">
    <property type="term" value="F:RNA polymerase II cis-regulatory region sequence-specific DNA binding"/>
    <property type="evidence" value="ECO:0007669"/>
    <property type="project" value="TreeGrafter"/>
</dbReference>
<evidence type="ECO:0000256" key="6">
    <source>
        <dbReference type="ARBA" id="ARBA00023163"/>
    </source>
</evidence>
<evidence type="ECO:0000313" key="11">
    <source>
        <dbReference type="EMBL" id="PSR72332.1"/>
    </source>
</evidence>
<dbReference type="PROSITE" id="PS00028">
    <property type="entry name" value="ZINC_FINGER_C2H2_1"/>
    <property type="match status" value="2"/>
</dbReference>
<feature type="compositionally biased region" description="Pro residues" evidence="9">
    <location>
        <begin position="563"/>
        <end position="575"/>
    </location>
</feature>
<dbReference type="AlphaFoldDB" id="A0A2R6NJY4"/>
<feature type="region of interest" description="Disordered" evidence="9">
    <location>
        <begin position="131"/>
        <end position="184"/>
    </location>
</feature>
<evidence type="ECO:0000256" key="5">
    <source>
        <dbReference type="ARBA" id="ARBA00023015"/>
    </source>
</evidence>
<keyword evidence="2" id="KW-0677">Repeat</keyword>
<evidence type="ECO:0000259" key="10">
    <source>
        <dbReference type="PROSITE" id="PS50157"/>
    </source>
</evidence>
<keyword evidence="1" id="KW-0479">Metal-binding</keyword>
<keyword evidence="4" id="KW-0862">Zinc</keyword>
<dbReference type="GO" id="GO:0000785">
    <property type="term" value="C:chromatin"/>
    <property type="evidence" value="ECO:0007669"/>
    <property type="project" value="TreeGrafter"/>
</dbReference>
<comment type="caution">
    <text evidence="11">The sequence shown here is derived from an EMBL/GenBank/DDBJ whole genome shotgun (WGS) entry which is preliminary data.</text>
</comment>
<protein>
    <recommendedName>
        <fullName evidence="10">C2H2-type domain-containing protein</fullName>
    </recommendedName>
</protein>
<feature type="compositionally biased region" description="Low complexity" evidence="9">
    <location>
        <begin position="390"/>
        <end position="411"/>
    </location>
</feature>
<feature type="compositionally biased region" description="Low complexity" evidence="9">
    <location>
        <begin position="310"/>
        <end position="328"/>
    </location>
</feature>
<feature type="compositionally biased region" description="Polar residues" evidence="9">
    <location>
        <begin position="19"/>
        <end position="28"/>
    </location>
</feature>
<feature type="region of interest" description="Disordered" evidence="9">
    <location>
        <begin position="1"/>
        <end position="33"/>
    </location>
</feature>
<feature type="compositionally biased region" description="Polar residues" evidence="9">
    <location>
        <begin position="437"/>
        <end position="454"/>
    </location>
</feature>
<reference evidence="11 12" key="1">
    <citation type="submission" date="2018-02" db="EMBL/GenBank/DDBJ databases">
        <title>Genome sequence of the basidiomycete white-rot fungus Phlebia centrifuga.</title>
        <authorList>
            <person name="Granchi Z."/>
            <person name="Peng M."/>
            <person name="de Vries R.P."/>
            <person name="Hilden K."/>
            <person name="Makela M.R."/>
            <person name="Grigoriev I."/>
            <person name="Riley R."/>
        </authorList>
    </citation>
    <scope>NUCLEOTIDE SEQUENCE [LARGE SCALE GENOMIC DNA]</scope>
    <source>
        <strain evidence="11 12">FBCC195</strain>
    </source>
</reference>
<feature type="domain" description="C2H2-type" evidence="10">
    <location>
        <begin position="705"/>
        <end position="732"/>
    </location>
</feature>
<organism evidence="11 12">
    <name type="scientific">Hermanssonia centrifuga</name>
    <dbReference type="NCBI Taxonomy" id="98765"/>
    <lineage>
        <taxon>Eukaryota</taxon>
        <taxon>Fungi</taxon>
        <taxon>Dikarya</taxon>
        <taxon>Basidiomycota</taxon>
        <taxon>Agaricomycotina</taxon>
        <taxon>Agaricomycetes</taxon>
        <taxon>Polyporales</taxon>
        <taxon>Meruliaceae</taxon>
        <taxon>Hermanssonia</taxon>
    </lineage>
</organism>
<evidence type="ECO:0000256" key="8">
    <source>
        <dbReference type="PROSITE-ProRule" id="PRU00042"/>
    </source>
</evidence>